<proteinExistence type="predicted"/>
<name>A0A0E9S6S9_ANGAN</name>
<organism evidence="1">
    <name type="scientific">Anguilla anguilla</name>
    <name type="common">European freshwater eel</name>
    <name type="synonym">Muraena anguilla</name>
    <dbReference type="NCBI Taxonomy" id="7936"/>
    <lineage>
        <taxon>Eukaryota</taxon>
        <taxon>Metazoa</taxon>
        <taxon>Chordata</taxon>
        <taxon>Craniata</taxon>
        <taxon>Vertebrata</taxon>
        <taxon>Euteleostomi</taxon>
        <taxon>Actinopterygii</taxon>
        <taxon>Neopterygii</taxon>
        <taxon>Teleostei</taxon>
        <taxon>Anguilliformes</taxon>
        <taxon>Anguillidae</taxon>
        <taxon>Anguilla</taxon>
    </lineage>
</organism>
<reference evidence="1" key="2">
    <citation type="journal article" date="2015" name="Fish Shellfish Immunol.">
        <title>Early steps in the European eel (Anguilla anguilla)-Vibrio vulnificus interaction in the gills: Role of the RtxA13 toxin.</title>
        <authorList>
            <person name="Callol A."/>
            <person name="Pajuelo D."/>
            <person name="Ebbesson L."/>
            <person name="Teles M."/>
            <person name="MacKenzie S."/>
            <person name="Amaro C."/>
        </authorList>
    </citation>
    <scope>NUCLEOTIDE SEQUENCE</scope>
</reference>
<reference evidence="1" key="1">
    <citation type="submission" date="2014-11" db="EMBL/GenBank/DDBJ databases">
        <authorList>
            <person name="Amaro Gonzalez C."/>
        </authorList>
    </citation>
    <scope>NUCLEOTIDE SEQUENCE</scope>
</reference>
<protein>
    <submittedName>
        <fullName evidence="1">Uncharacterized protein</fullName>
    </submittedName>
</protein>
<sequence length="10" mass="1273">MQGQVRFFFI</sequence>
<evidence type="ECO:0000313" key="1">
    <source>
        <dbReference type="EMBL" id="JAH36907.1"/>
    </source>
</evidence>
<accession>A0A0E9S6S9</accession>
<dbReference type="EMBL" id="GBXM01071670">
    <property type="protein sequence ID" value="JAH36907.1"/>
    <property type="molecule type" value="Transcribed_RNA"/>
</dbReference>